<evidence type="ECO:0000313" key="2">
    <source>
        <dbReference type="Proteomes" id="UP000314294"/>
    </source>
</evidence>
<name>A0A4Z2GKS0_9TELE</name>
<comment type="caution">
    <text evidence="1">The sequence shown here is derived from an EMBL/GenBank/DDBJ whole genome shotgun (WGS) entry which is preliminary data.</text>
</comment>
<organism evidence="1 2">
    <name type="scientific">Liparis tanakae</name>
    <name type="common">Tanaka's snailfish</name>
    <dbReference type="NCBI Taxonomy" id="230148"/>
    <lineage>
        <taxon>Eukaryota</taxon>
        <taxon>Metazoa</taxon>
        <taxon>Chordata</taxon>
        <taxon>Craniata</taxon>
        <taxon>Vertebrata</taxon>
        <taxon>Euteleostomi</taxon>
        <taxon>Actinopterygii</taxon>
        <taxon>Neopterygii</taxon>
        <taxon>Teleostei</taxon>
        <taxon>Neoteleostei</taxon>
        <taxon>Acanthomorphata</taxon>
        <taxon>Eupercaria</taxon>
        <taxon>Perciformes</taxon>
        <taxon>Cottioidei</taxon>
        <taxon>Cottales</taxon>
        <taxon>Liparidae</taxon>
        <taxon>Liparis</taxon>
    </lineage>
</organism>
<proteinExistence type="predicted"/>
<dbReference type="EMBL" id="SRLO01000520">
    <property type="protein sequence ID" value="TNN53292.1"/>
    <property type="molecule type" value="Genomic_DNA"/>
</dbReference>
<dbReference type="Proteomes" id="UP000314294">
    <property type="component" value="Unassembled WGS sequence"/>
</dbReference>
<gene>
    <name evidence="1" type="ORF">EYF80_036526</name>
</gene>
<sequence>MLVGAVAPPPKGAGLSCSVCAAKRAGPGPGPGLPASKPQPPFTDFYEYHSPTPLEGAINCLSTGGTLEILRSQVPPSSPPLRGECNQ</sequence>
<keyword evidence="2" id="KW-1185">Reference proteome</keyword>
<protein>
    <submittedName>
        <fullName evidence="1">Uncharacterized protein</fullName>
    </submittedName>
</protein>
<evidence type="ECO:0000313" key="1">
    <source>
        <dbReference type="EMBL" id="TNN53292.1"/>
    </source>
</evidence>
<dbReference type="AlphaFoldDB" id="A0A4Z2GKS0"/>
<reference evidence="1 2" key="1">
    <citation type="submission" date="2019-03" db="EMBL/GenBank/DDBJ databases">
        <title>First draft genome of Liparis tanakae, snailfish: a comprehensive survey of snailfish specific genes.</title>
        <authorList>
            <person name="Kim W."/>
            <person name="Song I."/>
            <person name="Jeong J.-H."/>
            <person name="Kim D."/>
            <person name="Kim S."/>
            <person name="Ryu S."/>
            <person name="Song J.Y."/>
            <person name="Lee S.K."/>
        </authorList>
    </citation>
    <scope>NUCLEOTIDE SEQUENCE [LARGE SCALE GENOMIC DNA]</scope>
    <source>
        <tissue evidence="1">Muscle</tissue>
    </source>
</reference>
<accession>A0A4Z2GKS0</accession>